<dbReference type="InterPro" id="IPR000073">
    <property type="entry name" value="AB_hydrolase_1"/>
</dbReference>
<dbReference type="InterPro" id="IPR029058">
    <property type="entry name" value="AB_hydrolase_fold"/>
</dbReference>
<sequence>MRLLPESNSLHRVDMKEKVPRMTLFKRIVIAILIVIGVGMVFQWGYNFYSGEKANQRMDYTRVNEKKLEYKTGGSGDFTVIFDGTTGASADEWKDLASEVSKELGVKTFRYNRRGYGLSDGGSAIAPKDQASDLKILLRKAAANGPYILVGEGYGSLVMTNFAKLYPEDVKGVVLINPYDEAEMKSQKNTIGSTFDLLRKKIEAVGSNCSLTLLLDKLGIASMNKDFSNNISGYAKEQFDFNINKSNYRDAVYNETKNIYDRVSDSQTDGMFKDIPYYILSKNEDNPLKRLGSSDLTFQYNSGYDGTVYSLNDSQNVYGAIKKVVETARKIEKKKGTQNN</sequence>
<evidence type="ECO:0000256" key="1">
    <source>
        <dbReference type="SAM" id="Phobius"/>
    </source>
</evidence>
<proteinExistence type="predicted"/>
<dbReference type="HOGENOM" id="CLU_825643_0_0_9"/>
<dbReference type="Gene3D" id="3.40.50.1820">
    <property type="entry name" value="alpha/beta hydrolase"/>
    <property type="match status" value="1"/>
</dbReference>
<evidence type="ECO:0000259" key="2">
    <source>
        <dbReference type="Pfam" id="PF00561"/>
    </source>
</evidence>
<keyword evidence="1" id="KW-1133">Transmembrane helix</keyword>
<dbReference type="PANTHER" id="PTHR43798">
    <property type="entry name" value="MONOACYLGLYCEROL LIPASE"/>
    <property type="match status" value="1"/>
</dbReference>
<gene>
    <name evidence="3" type="ORF">U729_1574</name>
</gene>
<dbReference type="STRING" id="1561.NPD11_1438"/>
<organism evidence="3 4">
    <name type="scientific">Clostridium baratii str. Sullivan</name>
    <dbReference type="NCBI Taxonomy" id="1415775"/>
    <lineage>
        <taxon>Bacteria</taxon>
        <taxon>Bacillati</taxon>
        <taxon>Bacillota</taxon>
        <taxon>Clostridia</taxon>
        <taxon>Eubacteriales</taxon>
        <taxon>Clostridiaceae</taxon>
        <taxon>Clostridium</taxon>
    </lineage>
</organism>
<protein>
    <submittedName>
        <fullName evidence="3">Alpha/beta hydrolase fold family protein</fullName>
    </submittedName>
</protein>
<dbReference type="EMBL" id="CP006905">
    <property type="protein sequence ID" value="AIY83657.1"/>
    <property type="molecule type" value="Genomic_DNA"/>
</dbReference>
<dbReference type="GO" id="GO:0016020">
    <property type="term" value="C:membrane"/>
    <property type="evidence" value="ECO:0007669"/>
    <property type="project" value="TreeGrafter"/>
</dbReference>
<dbReference type="AlphaFoldDB" id="A0A0A7FVK6"/>
<dbReference type="KEGG" id="cbv:U729_1574"/>
<reference evidence="3 4" key="1">
    <citation type="journal article" date="2015" name="Infect. Genet. Evol.">
        <title>Genomic sequences of six botulinum neurotoxin-producing strains representing three clostridial species illustrate the mobility and diversity of botulinum neurotoxin genes.</title>
        <authorList>
            <person name="Smith T.J."/>
            <person name="Hill K.K."/>
            <person name="Xie G."/>
            <person name="Foley B.T."/>
            <person name="Williamson C.H."/>
            <person name="Foster J.T."/>
            <person name="Johnson S.L."/>
            <person name="Chertkov O."/>
            <person name="Teshima H."/>
            <person name="Gibbons H.S."/>
            <person name="Johnsky L.A."/>
            <person name="Karavis M.A."/>
            <person name="Smith L.A."/>
        </authorList>
    </citation>
    <scope>NUCLEOTIDE SEQUENCE [LARGE SCALE GENOMIC DNA]</scope>
    <source>
        <strain evidence="3 4">Sullivan</strain>
    </source>
</reference>
<dbReference type="eggNOG" id="COG0596">
    <property type="taxonomic scope" value="Bacteria"/>
</dbReference>
<dbReference type="OrthoDB" id="59888at2"/>
<dbReference type="SUPFAM" id="SSF53474">
    <property type="entry name" value="alpha/beta-Hydrolases"/>
    <property type="match status" value="1"/>
</dbReference>
<keyword evidence="3" id="KW-0378">Hydrolase</keyword>
<name>A0A0A7FVK6_9CLOT</name>
<dbReference type="GO" id="GO:0016787">
    <property type="term" value="F:hydrolase activity"/>
    <property type="evidence" value="ECO:0007669"/>
    <property type="project" value="UniProtKB-KW"/>
</dbReference>
<dbReference type="Pfam" id="PF00561">
    <property type="entry name" value="Abhydrolase_1"/>
    <property type="match status" value="1"/>
</dbReference>
<dbReference type="InterPro" id="IPR050266">
    <property type="entry name" value="AB_hydrolase_sf"/>
</dbReference>
<keyword evidence="4" id="KW-1185">Reference proteome</keyword>
<dbReference type="RefSeq" id="WP_039313329.1">
    <property type="nucleotide sequence ID" value="NZ_CP006905.1"/>
</dbReference>
<evidence type="ECO:0000313" key="4">
    <source>
        <dbReference type="Proteomes" id="UP000030635"/>
    </source>
</evidence>
<feature type="transmembrane region" description="Helical" evidence="1">
    <location>
        <begin position="24"/>
        <end position="46"/>
    </location>
</feature>
<dbReference type="PANTHER" id="PTHR43798:SF33">
    <property type="entry name" value="HYDROLASE, PUTATIVE (AFU_ORTHOLOGUE AFUA_2G14860)-RELATED"/>
    <property type="match status" value="1"/>
</dbReference>
<dbReference type="Proteomes" id="UP000030635">
    <property type="component" value="Chromosome"/>
</dbReference>
<keyword evidence="1" id="KW-0472">Membrane</keyword>
<accession>A0A0A7FVK6</accession>
<evidence type="ECO:0000313" key="3">
    <source>
        <dbReference type="EMBL" id="AIY83657.1"/>
    </source>
</evidence>
<feature type="domain" description="AB hydrolase-1" evidence="2">
    <location>
        <begin position="81"/>
        <end position="183"/>
    </location>
</feature>
<keyword evidence="1" id="KW-0812">Transmembrane</keyword>